<protein>
    <submittedName>
        <fullName evidence="7">p-glycoprotein/multidrug resistance protein</fullName>
    </submittedName>
</protein>
<evidence type="ECO:0000256" key="3">
    <source>
        <dbReference type="ARBA" id="ARBA00022989"/>
    </source>
</evidence>
<dbReference type="SUPFAM" id="SSF90123">
    <property type="entry name" value="ABC transporter transmembrane region"/>
    <property type="match status" value="1"/>
</dbReference>
<reference evidence="7" key="2">
    <citation type="submission" date="2013-05" db="EMBL/GenBank/DDBJ databases">
        <authorList>
            <person name="Carter J.-M."/>
            <person name="Baker S.C."/>
            <person name="Pink R."/>
            <person name="Carter D.R.F."/>
            <person name="Collins A."/>
            <person name="Tomlin J."/>
            <person name="Gibbs M."/>
            <person name="Breuker C.J."/>
        </authorList>
    </citation>
    <scope>NUCLEOTIDE SEQUENCE</scope>
    <source>
        <tissue evidence="7">Ovary</tissue>
    </source>
</reference>
<feature type="non-terminal residue" evidence="7">
    <location>
        <position position="70"/>
    </location>
</feature>
<accession>S4PP80</accession>
<dbReference type="PANTHER" id="PTHR24221:SF645">
    <property type="entry name" value="LP14331P"/>
    <property type="match status" value="1"/>
</dbReference>
<feature type="domain" description="ABC transmembrane type-1" evidence="6">
    <location>
        <begin position="1"/>
        <end position="70"/>
    </location>
</feature>
<dbReference type="PROSITE" id="PS50929">
    <property type="entry name" value="ABC_TM1F"/>
    <property type="match status" value="1"/>
</dbReference>
<evidence type="ECO:0000256" key="2">
    <source>
        <dbReference type="ARBA" id="ARBA00022692"/>
    </source>
</evidence>
<keyword evidence="2 5" id="KW-0812">Transmembrane</keyword>
<dbReference type="EMBL" id="GAIX01002600">
    <property type="protein sequence ID" value="JAA89960.1"/>
    <property type="molecule type" value="Transcribed_RNA"/>
</dbReference>
<name>S4PP80_9NEOP</name>
<reference evidence="7" key="1">
    <citation type="journal article" date="2013" name="BMC Genomics">
        <title>Unscrambling butterfly oogenesis.</title>
        <authorList>
            <person name="Carter J.M."/>
            <person name="Baker S.C."/>
            <person name="Pink R."/>
            <person name="Carter D.R."/>
            <person name="Collins A."/>
            <person name="Tomlin J."/>
            <person name="Gibbs M."/>
            <person name="Breuker C.J."/>
        </authorList>
    </citation>
    <scope>NUCLEOTIDE SEQUENCE</scope>
    <source>
        <tissue evidence="7">Ovary</tissue>
    </source>
</reference>
<evidence type="ECO:0000259" key="6">
    <source>
        <dbReference type="PROSITE" id="PS50929"/>
    </source>
</evidence>
<keyword evidence="4 5" id="KW-0472">Membrane</keyword>
<dbReference type="GO" id="GO:0140359">
    <property type="term" value="F:ABC-type transporter activity"/>
    <property type="evidence" value="ECO:0007669"/>
    <property type="project" value="InterPro"/>
</dbReference>
<dbReference type="Gene3D" id="1.20.1560.10">
    <property type="entry name" value="ABC transporter type 1, transmembrane domain"/>
    <property type="match status" value="1"/>
</dbReference>
<dbReference type="InterPro" id="IPR011527">
    <property type="entry name" value="ABC1_TM_dom"/>
</dbReference>
<keyword evidence="3 5" id="KW-1133">Transmembrane helix</keyword>
<evidence type="ECO:0000313" key="7">
    <source>
        <dbReference type="EMBL" id="JAA89960.1"/>
    </source>
</evidence>
<feature type="transmembrane region" description="Helical" evidence="5">
    <location>
        <begin position="42"/>
        <end position="62"/>
    </location>
</feature>
<evidence type="ECO:0000256" key="4">
    <source>
        <dbReference type="ARBA" id="ARBA00023136"/>
    </source>
</evidence>
<dbReference type="GO" id="GO:0016020">
    <property type="term" value="C:membrane"/>
    <property type="evidence" value="ECO:0007669"/>
    <property type="project" value="UniProtKB-SubCell"/>
</dbReference>
<sequence length="70" mass="7638">MFEKLLEQEIGYFDENSNSTGSLCARLSGEAASVNAATGQRIGTILQAVGTFLFAIVVSMYYEWRLGLVV</sequence>
<evidence type="ECO:0000256" key="1">
    <source>
        <dbReference type="ARBA" id="ARBA00004141"/>
    </source>
</evidence>
<dbReference type="Pfam" id="PF00664">
    <property type="entry name" value="ABC_membrane"/>
    <property type="match status" value="1"/>
</dbReference>
<dbReference type="InterPro" id="IPR036640">
    <property type="entry name" value="ABC1_TM_sf"/>
</dbReference>
<comment type="subcellular location">
    <subcellularLocation>
        <location evidence="1">Membrane</location>
        <topology evidence="1">Multi-pass membrane protein</topology>
    </subcellularLocation>
</comment>
<dbReference type="AlphaFoldDB" id="S4PP80"/>
<dbReference type="GO" id="GO:0005524">
    <property type="term" value="F:ATP binding"/>
    <property type="evidence" value="ECO:0007669"/>
    <property type="project" value="InterPro"/>
</dbReference>
<dbReference type="PANTHER" id="PTHR24221">
    <property type="entry name" value="ATP-BINDING CASSETTE SUB-FAMILY B"/>
    <property type="match status" value="1"/>
</dbReference>
<evidence type="ECO:0000256" key="5">
    <source>
        <dbReference type="SAM" id="Phobius"/>
    </source>
</evidence>
<proteinExistence type="predicted"/>
<dbReference type="InterPro" id="IPR039421">
    <property type="entry name" value="Type_1_exporter"/>
</dbReference>
<organism evidence="7">
    <name type="scientific">Pararge aegeria</name>
    <name type="common">speckled wood butterfly</name>
    <dbReference type="NCBI Taxonomy" id="116150"/>
    <lineage>
        <taxon>Eukaryota</taxon>
        <taxon>Metazoa</taxon>
        <taxon>Ecdysozoa</taxon>
        <taxon>Arthropoda</taxon>
        <taxon>Hexapoda</taxon>
        <taxon>Insecta</taxon>
        <taxon>Pterygota</taxon>
        <taxon>Neoptera</taxon>
        <taxon>Endopterygota</taxon>
        <taxon>Lepidoptera</taxon>
        <taxon>Glossata</taxon>
        <taxon>Ditrysia</taxon>
        <taxon>Papilionoidea</taxon>
        <taxon>Nymphalidae</taxon>
        <taxon>Satyrinae</taxon>
        <taxon>Satyrini</taxon>
        <taxon>Parargina</taxon>
        <taxon>Pararge</taxon>
    </lineage>
</organism>